<sequence>MLHGDTLDLKLCLSSRLVDSDPLLNQQYDHASIPGGSLAGGPNLVLTTPSCLAAASQGGPPSYVATLSQISNNPHA</sequence>
<protein>
    <submittedName>
        <fullName evidence="1">Uncharacterized protein</fullName>
    </submittedName>
</protein>
<evidence type="ECO:0000313" key="1">
    <source>
        <dbReference type="EMBL" id="PLW13889.1"/>
    </source>
</evidence>
<reference evidence="1 2" key="1">
    <citation type="submission" date="2017-11" db="EMBL/GenBank/DDBJ databases">
        <title>De novo assembly and phasing of dikaryotic genomes from two isolates of Puccinia coronata f. sp. avenae, the causal agent of oat crown rust.</title>
        <authorList>
            <person name="Miller M.E."/>
            <person name="Zhang Y."/>
            <person name="Omidvar V."/>
            <person name="Sperschneider J."/>
            <person name="Schwessinger B."/>
            <person name="Raley C."/>
            <person name="Palmer J.M."/>
            <person name="Garnica D."/>
            <person name="Upadhyaya N."/>
            <person name="Rathjen J."/>
            <person name="Taylor J.M."/>
            <person name="Park R.F."/>
            <person name="Dodds P.N."/>
            <person name="Hirsch C.D."/>
            <person name="Kianian S.F."/>
            <person name="Figueroa M."/>
        </authorList>
    </citation>
    <scope>NUCLEOTIDE SEQUENCE [LARGE SCALE GENOMIC DNA]</scope>
    <source>
        <strain evidence="1">12NC29</strain>
    </source>
</reference>
<organism evidence="1 2">
    <name type="scientific">Puccinia coronata f. sp. avenae</name>
    <dbReference type="NCBI Taxonomy" id="200324"/>
    <lineage>
        <taxon>Eukaryota</taxon>
        <taxon>Fungi</taxon>
        <taxon>Dikarya</taxon>
        <taxon>Basidiomycota</taxon>
        <taxon>Pucciniomycotina</taxon>
        <taxon>Pucciniomycetes</taxon>
        <taxon>Pucciniales</taxon>
        <taxon>Pucciniaceae</taxon>
        <taxon>Puccinia</taxon>
    </lineage>
</organism>
<dbReference type="EMBL" id="PGCJ01000936">
    <property type="protein sequence ID" value="PLW13889.1"/>
    <property type="molecule type" value="Genomic_DNA"/>
</dbReference>
<accession>A0A2N5SKY7</accession>
<name>A0A2N5SKY7_9BASI</name>
<dbReference type="Proteomes" id="UP000235388">
    <property type="component" value="Unassembled WGS sequence"/>
</dbReference>
<keyword evidence="2" id="KW-1185">Reference proteome</keyword>
<evidence type="ECO:0000313" key="2">
    <source>
        <dbReference type="Proteomes" id="UP000235388"/>
    </source>
</evidence>
<comment type="caution">
    <text evidence="1">The sequence shown here is derived from an EMBL/GenBank/DDBJ whole genome shotgun (WGS) entry which is preliminary data.</text>
</comment>
<gene>
    <name evidence="1" type="ORF">PCANC_19952</name>
</gene>
<proteinExistence type="predicted"/>
<dbReference type="AlphaFoldDB" id="A0A2N5SKY7"/>